<feature type="domain" description="Glycosyltransferase 2-like" evidence="1">
    <location>
        <begin position="5"/>
        <end position="165"/>
    </location>
</feature>
<dbReference type="PANTHER" id="PTHR22916">
    <property type="entry name" value="GLYCOSYLTRANSFERASE"/>
    <property type="match status" value="1"/>
</dbReference>
<keyword evidence="2" id="KW-0808">Transferase</keyword>
<evidence type="ECO:0000313" key="2">
    <source>
        <dbReference type="EMBL" id="NMM99121.1"/>
    </source>
</evidence>
<name>A0A7Y0HX90_9BIFI</name>
<organism evidence="2 3">
    <name type="scientific">Bifidobacterium olomucense</name>
    <dbReference type="NCBI Taxonomy" id="2675324"/>
    <lineage>
        <taxon>Bacteria</taxon>
        <taxon>Bacillati</taxon>
        <taxon>Actinomycetota</taxon>
        <taxon>Actinomycetes</taxon>
        <taxon>Bifidobacteriales</taxon>
        <taxon>Bifidobacteriaceae</taxon>
        <taxon>Bifidobacterium</taxon>
    </lineage>
</organism>
<dbReference type="CDD" id="cd04196">
    <property type="entry name" value="GT_2_like_d"/>
    <property type="match status" value="1"/>
</dbReference>
<keyword evidence="3" id="KW-1185">Reference proteome</keyword>
<dbReference type="EMBL" id="JAAIIG010000013">
    <property type="protein sequence ID" value="NMM99121.1"/>
    <property type="molecule type" value="Genomic_DNA"/>
</dbReference>
<dbReference type="PANTHER" id="PTHR22916:SF3">
    <property type="entry name" value="UDP-GLCNAC:BETAGAL BETA-1,3-N-ACETYLGLUCOSAMINYLTRANSFERASE-LIKE PROTEIN 1"/>
    <property type="match status" value="1"/>
</dbReference>
<protein>
    <submittedName>
        <fullName evidence="2">Family 2 glucosyltransferase</fullName>
    </submittedName>
</protein>
<proteinExistence type="predicted"/>
<dbReference type="AlphaFoldDB" id="A0A7Y0HX90"/>
<gene>
    <name evidence="2" type="ORF">G1C97_2079</name>
</gene>
<dbReference type="GO" id="GO:0016758">
    <property type="term" value="F:hexosyltransferase activity"/>
    <property type="evidence" value="ECO:0007669"/>
    <property type="project" value="UniProtKB-ARBA"/>
</dbReference>
<sequence length="237" mass="27028">MATISVVMASYNGEKYIQAQIDSILNQLDKKDELIISDDGSTDNTVSIIRQYALQDTRVIYVKGPCKGVIANFDYGFGFASNDIIVPSDQDDIWKPDKIKVIRNIFDADNSITCMLHDVEVVDQDLQVINPSFFSLRKSKTGFINNLIKNSYMGSAMAFRRSMLRYISPIPGDVPMHDQWIGLINELYGQVTLCQKTLGLYRRHNNNISSFTHGNISHMIDSRYRLSIDLLKRYIKK</sequence>
<dbReference type="Gene3D" id="3.90.550.10">
    <property type="entry name" value="Spore Coat Polysaccharide Biosynthesis Protein SpsA, Chain A"/>
    <property type="match status" value="1"/>
</dbReference>
<accession>A0A7Y0HX90</accession>
<dbReference type="RefSeq" id="WP_169241697.1">
    <property type="nucleotide sequence ID" value="NZ_JAAIIG010000013.1"/>
</dbReference>
<dbReference type="Pfam" id="PF00535">
    <property type="entry name" value="Glycos_transf_2"/>
    <property type="match status" value="1"/>
</dbReference>
<dbReference type="Proteomes" id="UP000543419">
    <property type="component" value="Unassembled WGS sequence"/>
</dbReference>
<comment type="caution">
    <text evidence="2">The sequence shown here is derived from an EMBL/GenBank/DDBJ whole genome shotgun (WGS) entry which is preliminary data.</text>
</comment>
<reference evidence="2 3" key="1">
    <citation type="submission" date="2020-02" db="EMBL/GenBank/DDBJ databases">
        <title>Characterization of phylogenetic diversity of novel bifidobacterial species isolated in Czech ZOOs.</title>
        <authorList>
            <person name="Lugli G.A."/>
            <person name="Vera N.B."/>
            <person name="Ventura M."/>
        </authorList>
    </citation>
    <scope>NUCLEOTIDE SEQUENCE [LARGE SCALE GENOMIC DNA]</scope>
    <source>
        <strain evidence="2 3">DSM 109959</strain>
    </source>
</reference>
<evidence type="ECO:0000313" key="3">
    <source>
        <dbReference type="Proteomes" id="UP000543419"/>
    </source>
</evidence>
<dbReference type="SUPFAM" id="SSF53448">
    <property type="entry name" value="Nucleotide-diphospho-sugar transferases"/>
    <property type="match status" value="1"/>
</dbReference>
<evidence type="ECO:0000259" key="1">
    <source>
        <dbReference type="Pfam" id="PF00535"/>
    </source>
</evidence>
<dbReference type="InterPro" id="IPR001173">
    <property type="entry name" value="Glyco_trans_2-like"/>
</dbReference>
<dbReference type="InterPro" id="IPR029044">
    <property type="entry name" value="Nucleotide-diphossugar_trans"/>
</dbReference>